<dbReference type="Proteomes" id="UP000799423">
    <property type="component" value="Unassembled WGS sequence"/>
</dbReference>
<sequence length="564" mass="61730">MTRIAAVASVIALANCLPYQAAPTASVKNGTYYGVHSAAYNQDFFLGIPYAQPPVGNLRFRNPASLESSWEEAKAATQYSSECYGYGSDQWNYAVSEDCLYLNVVRPSGYEDQSLPVAFWIHGGGFYQGGGVDQRYNASFAVQNSVNIGKPVIIVSINYRLSTWGFLSGSQEVVDDGALNLGLKDQRLAMHWVQENIEAFGGDPKKVSIWGESAGGASVGFHLTAYGGRDDDLFRAAIMQSGNPINYGPLREPLGLANMYNELVRRTNCGVNSTGSLECLRHLPAEQLNAAINITSLPLNVTGFNPVLDYDFIQKRTSIQLEAGEFVHVPILSGANSDEGTAFSPTPVNNTDALYKIMTNFTRGSVGPALATQLLKAYPDDLSVNVVASLGDKRTIAPYGAQFRRAASYIGDQVFIAHRRLTCQTWAKAGLPAYCYRFNAIPAGLAAAVGVTHFQEVAFVFLNLQGVGYLPAATPPFQNKTQSYRDLARFMSSSWVSFVHDLDPNAWRETFKWQGAEGVWPRYDTADPLDFVFDANVTSYAEPDTYRKEGIDLINANNLAVYLR</sequence>
<evidence type="ECO:0000259" key="4">
    <source>
        <dbReference type="Pfam" id="PF00135"/>
    </source>
</evidence>
<keyword evidence="6" id="KW-1185">Reference proteome</keyword>
<dbReference type="AlphaFoldDB" id="A0A6A7BAJ3"/>
<keyword evidence="3" id="KW-0732">Signal</keyword>
<dbReference type="InterPro" id="IPR002018">
    <property type="entry name" value="CarbesteraseB"/>
</dbReference>
<dbReference type="InterPro" id="IPR019826">
    <property type="entry name" value="Carboxylesterase_B_AS"/>
</dbReference>
<dbReference type="EC" id="3.1.1.-" evidence="3"/>
<keyword evidence="2 3" id="KW-0378">Hydrolase</keyword>
<reference evidence="5" key="1">
    <citation type="submission" date="2020-01" db="EMBL/GenBank/DDBJ databases">
        <authorList>
            <consortium name="DOE Joint Genome Institute"/>
            <person name="Haridas S."/>
            <person name="Albert R."/>
            <person name="Binder M."/>
            <person name="Bloem J."/>
            <person name="Labutti K."/>
            <person name="Salamov A."/>
            <person name="Andreopoulos B."/>
            <person name="Baker S.E."/>
            <person name="Barry K."/>
            <person name="Bills G."/>
            <person name="Bluhm B.H."/>
            <person name="Cannon C."/>
            <person name="Castanera R."/>
            <person name="Culley D.E."/>
            <person name="Daum C."/>
            <person name="Ezra D."/>
            <person name="Gonzalez J.B."/>
            <person name="Henrissat B."/>
            <person name="Kuo A."/>
            <person name="Liang C."/>
            <person name="Lipzen A."/>
            <person name="Lutzoni F."/>
            <person name="Magnuson J."/>
            <person name="Mondo S."/>
            <person name="Nolan M."/>
            <person name="Ohm R."/>
            <person name="Pangilinan J."/>
            <person name="Park H.-J."/>
            <person name="Ramirez L."/>
            <person name="Alfaro M."/>
            <person name="Sun H."/>
            <person name="Tritt A."/>
            <person name="Yoshinaga Y."/>
            <person name="Zwiers L.-H."/>
            <person name="Turgeon B.G."/>
            <person name="Goodwin S.B."/>
            <person name="Spatafora J.W."/>
            <person name="Crous P.W."/>
            <person name="Grigoriev I.V."/>
        </authorList>
    </citation>
    <scope>NUCLEOTIDE SEQUENCE</scope>
    <source>
        <strain evidence="5">IPT5</strain>
    </source>
</reference>
<dbReference type="PROSITE" id="PS00122">
    <property type="entry name" value="CARBOXYLESTERASE_B_1"/>
    <property type="match status" value="1"/>
</dbReference>
<dbReference type="PROSITE" id="PS00941">
    <property type="entry name" value="CARBOXYLESTERASE_B_2"/>
    <property type="match status" value="1"/>
</dbReference>
<dbReference type="PANTHER" id="PTHR43918">
    <property type="entry name" value="ACETYLCHOLINESTERASE"/>
    <property type="match status" value="1"/>
</dbReference>
<feature type="chain" id="PRO_5025714382" description="Carboxylic ester hydrolase" evidence="3">
    <location>
        <begin position="17"/>
        <end position="564"/>
    </location>
</feature>
<dbReference type="Gene3D" id="3.40.50.1820">
    <property type="entry name" value="alpha/beta hydrolase"/>
    <property type="match status" value="1"/>
</dbReference>
<organism evidence="5 6">
    <name type="scientific">Plenodomus tracheiphilus IPT5</name>
    <dbReference type="NCBI Taxonomy" id="1408161"/>
    <lineage>
        <taxon>Eukaryota</taxon>
        <taxon>Fungi</taxon>
        <taxon>Dikarya</taxon>
        <taxon>Ascomycota</taxon>
        <taxon>Pezizomycotina</taxon>
        <taxon>Dothideomycetes</taxon>
        <taxon>Pleosporomycetidae</taxon>
        <taxon>Pleosporales</taxon>
        <taxon>Pleosporineae</taxon>
        <taxon>Leptosphaeriaceae</taxon>
        <taxon>Plenodomus</taxon>
    </lineage>
</organism>
<feature type="domain" description="Carboxylesterase type B" evidence="4">
    <location>
        <begin position="30"/>
        <end position="526"/>
    </location>
</feature>
<dbReference type="EMBL" id="MU006299">
    <property type="protein sequence ID" value="KAF2852424.1"/>
    <property type="molecule type" value="Genomic_DNA"/>
</dbReference>
<dbReference type="InterPro" id="IPR050654">
    <property type="entry name" value="AChE-related_enzymes"/>
</dbReference>
<comment type="similarity">
    <text evidence="1 3">Belongs to the type-B carboxylesterase/lipase family.</text>
</comment>
<evidence type="ECO:0000313" key="5">
    <source>
        <dbReference type="EMBL" id="KAF2852424.1"/>
    </source>
</evidence>
<evidence type="ECO:0000313" key="6">
    <source>
        <dbReference type="Proteomes" id="UP000799423"/>
    </source>
</evidence>
<dbReference type="InterPro" id="IPR029058">
    <property type="entry name" value="AB_hydrolase_fold"/>
</dbReference>
<name>A0A6A7BAJ3_9PLEO</name>
<evidence type="ECO:0000256" key="1">
    <source>
        <dbReference type="ARBA" id="ARBA00005964"/>
    </source>
</evidence>
<evidence type="ECO:0000256" key="2">
    <source>
        <dbReference type="ARBA" id="ARBA00022801"/>
    </source>
</evidence>
<gene>
    <name evidence="5" type="ORF">T440DRAFT_447162</name>
</gene>
<evidence type="ECO:0000256" key="3">
    <source>
        <dbReference type="RuleBase" id="RU361235"/>
    </source>
</evidence>
<proteinExistence type="inferred from homology"/>
<feature type="signal peptide" evidence="3">
    <location>
        <begin position="1"/>
        <end position="16"/>
    </location>
</feature>
<protein>
    <recommendedName>
        <fullName evidence="3">Carboxylic ester hydrolase</fullName>
        <ecNumber evidence="3">3.1.1.-</ecNumber>
    </recommendedName>
</protein>
<dbReference type="OrthoDB" id="408631at2759"/>
<dbReference type="Pfam" id="PF00135">
    <property type="entry name" value="COesterase"/>
    <property type="match status" value="1"/>
</dbReference>
<dbReference type="GO" id="GO:0052689">
    <property type="term" value="F:carboxylic ester hydrolase activity"/>
    <property type="evidence" value="ECO:0007669"/>
    <property type="project" value="TreeGrafter"/>
</dbReference>
<dbReference type="SUPFAM" id="SSF53474">
    <property type="entry name" value="alpha/beta-Hydrolases"/>
    <property type="match status" value="1"/>
</dbReference>
<dbReference type="InterPro" id="IPR019819">
    <property type="entry name" value="Carboxylesterase_B_CS"/>
</dbReference>
<dbReference type="PANTHER" id="PTHR43918:SF4">
    <property type="entry name" value="CARBOXYLIC ESTER HYDROLASE"/>
    <property type="match status" value="1"/>
</dbReference>
<accession>A0A6A7BAJ3</accession>